<evidence type="ECO:0008006" key="3">
    <source>
        <dbReference type="Google" id="ProtNLM"/>
    </source>
</evidence>
<name>A0ABQ6YCU7_9GAMM</name>
<dbReference type="Gene3D" id="3.40.630.30">
    <property type="match status" value="1"/>
</dbReference>
<dbReference type="RefSeq" id="WP_159659975.1">
    <property type="nucleotide sequence ID" value="NZ_AQPF01000003.1"/>
</dbReference>
<comment type="caution">
    <text evidence="1">The sequence shown here is derived from an EMBL/GenBank/DDBJ whole genome shotgun (WGS) entry which is preliminary data.</text>
</comment>
<keyword evidence="2" id="KW-1185">Reference proteome</keyword>
<proteinExistence type="predicted"/>
<dbReference type="Proteomes" id="UP000771797">
    <property type="component" value="Unassembled WGS sequence"/>
</dbReference>
<gene>
    <name evidence="1" type="ORF">A6D6_00745</name>
</gene>
<evidence type="ECO:0000313" key="1">
    <source>
        <dbReference type="EMBL" id="KAF0807748.1"/>
    </source>
</evidence>
<organism evidence="1 2">
    <name type="scientific">Alcanivorax xiamenensis</name>
    <dbReference type="NCBI Taxonomy" id="1177156"/>
    <lineage>
        <taxon>Bacteria</taxon>
        <taxon>Pseudomonadati</taxon>
        <taxon>Pseudomonadota</taxon>
        <taxon>Gammaproteobacteria</taxon>
        <taxon>Oceanospirillales</taxon>
        <taxon>Alcanivoracaceae</taxon>
        <taxon>Alcanivorax</taxon>
    </lineage>
</organism>
<dbReference type="SUPFAM" id="SSF55729">
    <property type="entry name" value="Acyl-CoA N-acyltransferases (Nat)"/>
    <property type="match status" value="1"/>
</dbReference>
<sequence>MRNIEFVGLDQVDPEALLALMNEASLRTHLVDHDYFDSTGVRAWVKEKEALDALPGCRVRGIHVDGRLAGWCGIQPDEAGFELAIVLSRAFWGIGLSVFRSLMSWASEFGHEQVLFHLLGSRPQYRALEKMADKVHNSELLGRRFTTYHLTVEQHVQ</sequence>
<dbReference type="EMBL" id="AQPF01000003">
    <property type="protein sequence ID" value="KAF0807748.1"/>
    <property type="molecule type" value="Genomic_DNA"/>
</dbReference>
<accession>A0ABQ6YCU7</accession>
<evidence type="ECO:0000313" key="2">
    <source>
        <dbReference type="Proteomes" id="UP000771797"/>
    </source>
</evidence>
<dbReference type="InterPro" id="IPR016181">
    <property type="entry name" value="Acyl_CoA_acyltransferase"/>
</dbReference>
<protein>
    <recommendedName>
        <fullName evidence="3">N-acetyltransferase domain-containing protein</fullName>
    </recommendedName>
</protein>
<reference evidence="1 2" key="1">
    <citation type="submission" date="2012-09" db="EMBL/GenBank/DDBJ databases">
        <title>Genome Sequence of alkane-degrading Bacterium Alcanivorax sp. 6-D-6.</title>
        <authorList>
            <person name="Lai Q."/>
            <person name="Shao Z."/>
        </authorList>
    </citation>
    <scope>NUCLEOTIDE SEQUENCE [LARGE SCALE GENOMIC DNA]</scope>
    <source>
        <strain evidence="1 2">6-D-6</strain>
    </source>
</reference>